<dbReference type="AlphaFoldDB" id="A0A9X1CER5"/>
<organism evidence="1 2">
    <name type="scientific">Oceanobacillus polygoni</name>
    <dbReference type="NCBI Taxonomy" id="1235259"/>
    <lineage>
        <taxon>Bacteria</taxon>
        <taxon>Bacillati</taxon>
        <taxon>Bacillota</taxon>
        <taxon>Bacilli</taxon>
        <taxon>Bacillales</taxon>
        <taxon>Bacillaceae</taxon>
        <taxon>Oceanobacillus</taxon>
    </lineage>
</organism>
<sequence>MQVRKHNEIGDLIFAHIINTGMYKSAEYDVVYNKKTKILHVYDDCLHDDTSITNNTIVKHDIL</sequence>
<reference evidence="1" key="1">
    <citation type="submission" date="2021-03" db="EMBL/GenBank/DDBJ databases">
        <title>Genomic Encyclopedia of Type Strains, Phase IV (KMG-IV): sequencing the most valuable type-strain genomes for metagenomic binning, comparative biology and taxonomic classification.</title>
        <authorList>
            <person name="Goeker M."/>
        </authorList>
    </citation>
    <scope>NUCLEOTIDE SEQUENCE</scope>
    <source>
        <strain evidence="1">DSM 107338</strain>
    </source>
</reference>
<evidence type="ECO:0000313" key="2">
    <source>
        <dbReference type="Proteomes" id="UP001138793"/>
    </source>
</evidence>
<dbReference type="RefSeq" id="WP_149475935.1">
    <property type="nucleotide sequence ID" value="NZ_JAGGMB010000028.1"/>
</dbReference>
<comment type="caution">
    <text evidence="1">The sequence shown here is derived from an EMBL/GenBank/DDBJ whole genome shotgun (WGS) entry which is preliminary data.</text>
</comment>
<dbReference type="OrthoDB" id="9869038at2"/>
<evidence type="ECO:0000313" key="1">
    <source>
        <dbReference type="EMBL" id="MBP2080126.1"/>
    </source>
</evidence>
<dbReference type="EMBL" id="JAGGMB010000028">
    <property type="protein sequence ID" value="MBP2080126.1"/>
    <property type="molecule type" value="Genomic_DNA"/>
</dbReference>
<protein>
    <submittedName>
        <fullName evidence="1">Uncharacterized protein</fullName>
    </submittedName>
</protein>
<proteinExistence type="predicted"/>
<accession>A0A9X1CER5</accession>
<gene>
    <name evidence="1" type="ORF">J2Z64_004438</name>
</gene>
<keyword evidence="2" id="KW-1185">Reference proteome</keyword>
<dbReference type="Proteomes" id="UP001138793">
    <property type="component" value="Unassembled WGS sequence"/>
</dbReference>
<name>A0A9X1CER5_9BACI</name>